<accession>A0AAE1NNB7</accession>
<feature type="region of interest" description="Disordered" evidence="1">
    <location>
        <begin position="1"/>
        <end position="131"/>
    </location>
</feature>
<protein>
    <submittedName>
        <fullName evidence="2">Uncharacterized protein</fullName>
    </submittedName>
</protein>
<keyword evidence="3" id="KW-1185">Reference proteome</keyword>
<gene>
    <name evidence="2" type="ORF">Pmani_034923</name>
</gene>
<reference evidence="2" key="1">
    <citation type="submission" date="2023-11" db="EMBL/GenBank/DDBJ databases">
        <title>Genome assemblies of two species of porcelain crab, Petrolisthes cinctipes and Petrolisthes manimaculis (Anomura: Porcellanidae).</title>
        <authorList>
            <person name="Angst P."/>
        </authorList>
    </citation>
    <scope>NUCLEOTIDE SEQUENCE</scope>
    <source>
        <strain evidence="2">PB745_02</strain>
        <tissue evidence="2">Gill</tissue>
    </source>
</reference>
<dbReference type="EMBL" id="JAWZYT010004875">
    <property type="protein sequence ID" value="KAK4292297.1"/>
    <property type="molecule type" value="Genomic_DNA"/>
</dbReference>
<proteinExistence type="predicted"/>
<evidence type="ECO:0000313" key="3">
    <source>
        <dbReference type="Proteomes" id="UP001292094"/>
    </source>
</evidence>
<evidence type="ECO:0000313" key="2">
    <source>
        <dbReference type="EMBL" id="KAK4292297.1"/>
    </source>
</evidence>
<dbReference type="AlphaFoldDB" id="A0AAE1NNB7"/>
<organism evidence="2 3">
    <name type="scientific">Petrolisthes manimaculis</name>
    <dbReference type="NCBI Taxonomy" id="1843537"/>
    <lineage>
        <taxon>Eukaryota</taxon>
        <taxon>Metazoa</taxon>
        <taxon>Ecdysozoa</taxon>
        <taxon>Arthropoda</taxon>
        <taxon>Crustacea</taxon>
        <taxon>Multicrustacea</taxon>
        <taxon>Malacostraca</taxon>
        <taxon>Eumalacostraca</taxon>
        <taxon>Eucarida</taxon>
        <taxon>Decapoda</taxon>
        <taxon>Pleocyemata</taxon>
        <taxon>Anomura</taxon>
        <taxon>Galatheoidea</taxon>
        <taxon>Porcellanidae</taxon>
        <taxon>Petrolisthes</taxon>
    </lineage>
</organism>
<feature type="compositionally biased region" description="Low complexity" evidence="1">
    <location>
        <begin position="109"/>
        <end position="120"/>
    </location>
</feature>
<sequence length="239" mass="24448">MRGGCGTNECGWSPSVRGTRSGGGHAAGPSSSPGRGVGVTGALPPAGAPLAHGPLPTRPQTHPVLPPLPGRCLRLGSDTEENPYTGERPSVHRRSGRRTVAAGLLRRMSTSTWTTTTSATGMPTLEPSPCRKRASSFRAVVNTGPHGTSSSLWFGTRERFPLSGHYGSATEQQQQHQSVDYDNTYKIKFVATERSVICPSGAAVVVGSGGGGSGGGGGGSSFITGNLLGKGPIHASHPS</sequence>
<dbReference type="Proteomes" id="UP001292094">
    <property type="component" value="Unassembled WGS sequence"/>
</dbReference>
<feature type="compositionally biased region" description="Low complexity" evidence="1">
    <location>
        <begin position="27"/>
        <end position="55"/>
    </location>
</feature>
<comment type="caution">
    <text evidence="2">The sequence shown here is derived from an EMBL/GenBank/DDBJ whole genome shotgun (WGS) entry which is preliminary data.</text>
</comment>
<evidence type="ECO:0000256" key="1">
    <source>
        <dbReference type="SAM" id="MobiDB-lite"/>
    </source>
</evidence>
<name>A0AAE1NNB7_9EUCA</name>